<dbReference type="SUPFAM" id="SSF48498">
    <property type="entry name" value="Tetracyclin repressor-like, C-terminal domain"/>
    <property type="match status" value="1"/>
</dbReference>
<evidence type="ECO:0000256" key="1">
    <source>
        <dbReference type="ARBA" id="ARBA00022491"/>
    </source>
</evidence>
<keyword evidence="3 5" id="KW-0238">DNA-binding</keyword>
<dbReference type="PANTHER" id="PTHR30055">
    <property type="entry name" value="HTH-TYPE TRANSCRIPTIONAL REGULATOR RUTR"/>
    <property type="match status" value="1"/>
</dbReference>
<dbReference type="PROSITE" id="PS50977">
    <property type="entry name" value="HTH_TETR_2"/>
    <property type="match status" value="1"/>
</dbReference>
<dbReference type="Pfam" id="PF02909">
    <property type="entry name" value="TetR_C_1"/>
    <property type="match status" value="1"/>
</dbReference>
<keyword evidence="2" id="KW-0805">Transcription regulation</keyword>
<dbReference type="AlphaFoldDB" id="A0A1S1R2L5"/>
<dbReference type="GO" id="GO:0000976">
    <property type="term" value="F:transcription cis-regulatory region binding"/>
    <property type="evidence" value="ECO:0007669"/>
    <property type="project" value="TreeGrafter"/>
</dbReference>
<accession>A0A1S1R2L5</accession>
<evidence type="ECO:0000256" key="4">
    <source>
        <dbReference type="ARBA" id="ARBA00023163"/>
    </source>
</evidence>
<feature type="compositionally biased region" description="Low complexity" evidence="6">
    <location>
        <begin position="15"/>
        <end position="27"/>
    </location>
</feature>
<dbReference type="EMBL" id="MAXA01000095">
    <property type="protein sequence ID" value="OHV39552.1"/>
    <property type="molecule type" value="Genomic_DNA"/>
</dbReference>
<dbReference type="InterPro" id="IPR050109">
    <property type="entry name" value="HTH-type_TetR-like_transc_reg"/>
</dbReference>
<dbReference type="Pfam" id="PF00440">
    <property type="entry name" value="TetR_N"/>
    <property type="match status" value="1"/>
</dbReference>
<gene>
    <name evidence="8" type="ORF">BBK14_32925</name>
</gene>
<keyword evidence="1" id="KW-0678">Repressor</keyword>
<dbReference type="PANTHER" id="PTHR30055:SF151">
    <property type="entry name" value="TRANSCRIPTIONAL REGULATORY PROTEIN"/>
    <property type="match status" value="1"/>
</dbReference>
<dbReference type="GO" id="GO:0046677">
    <property type="term" value="P:response to antibiotic"/>
    <property type="evidence" value="ECO:0007669"/>
    <property type="project" value="InterPro"/>
</dbReference>
<dbReference type="Proteomes" id="UP000179769">
    <property type="component" value="Unassembled WGS sequence"/>
</dbReference>
<dbReference type="PRINTS" id="PR00400">
    <property type="entry name" value="TETREPRESSOR"/>
</dbReference>
<evidence type="ECO:0000313" key="8">
    <source>
        <dbReference type="EMBL" id="OHV39552.1"/>
    </source>
</evidence>
<evidence type="ECO:0000256" key="6">
    <source>
        <dbReference type="SAM" id="MobiDB-lite"/>
    </source>
</evidence>
<dbReference type="InterPro" id="IPR001647">
    <property type="entry name" value="HTH_TetR"/>
</dbReference>
<dbReference type="GO" id="GO:0003700">
    <property type="term" value="F:DNA-binding transcription factor activity"/>
    <property type="evidence" value="ECO:0007669"/>
    <property type="project" value="TreeGrafter"/>
</dbReference>
<keyword evidence="9" id="KW-1185">Reference proteome</keyword>
<dbReference type="SUPFAM" id="SSF46689">
    <property type="entry name" value="Homeodomain-like"/>
    <property type="match status" value="1"/>
</dbReference>
<dbReference type="GO" id="GO:0045892">
    <property type="term" value="P:negative regulation of DNA-templated transcription"/>
    <property type="evidence" value="ECO:0007669"/>
    <property type="project" value="InterPro"/>
</dbReference>
<sequence length="261" mass="28059">MVTDGLRSPAHDDGAAPAEETAVPAEPGSARWWTERALVDRRRRPRAGGLSTERIVETALEILREEGLEALTVRSVAERLGTSNASLYRHIASRDELIALIADHVMGDIRLDRTGRGWRADVEALMLEMRRVILSQPLPPSAGRSKSGSGSGPNMLRLVEFALALYREAGLTDRQAVYTTITMIEFVGGSTNIRRSPAGRGSNGVAGAADLRQLLDGLPADDFPALRTAGNLYTAASADDVFTHGMTLFLDGVASQLPSNQ</sequence>
<organism evidence="8 9">
    <name type="scientific">Parafrankia soli</name>
    <dbReference type="NCBI Taxonomy" id="2599596"/>
    <lineage>
        <taxon>Bacteria</taxon>
        <taxon>Bacillati</taxon>
        <taxon>Actinomycetota</taxon>
        <taxon>Actinomycetes</taxon>
        <taxon>Frankiales</taxon>
        <taxon>Frankiaceae</taxon>
        <taxon>Parafrankia</taxon>
    </lineage>
</organism>
<evidence type="ECO:0000256" key="5">
    <source>
        <dbReference type="PROSITE-ProRule" id="PRU00335"/>
    </source>
</evidence>
<name>A0A1S1R2L5_9ACTN</name>
<proteinExistence type="predicted"/>
<dbReference type="InterPro" id="IPR003012">
    <property type="entry name" value="Tet_transcr_reg_TetR"/>
</dbReference>
<dbReference type="Gene3D" id="1.10.357.10">
    <property type="entry name" value="Tetracycline Repressor, domain 2"/>
    <property type="match status" value="1"/>
</dbReference>
<evidence type="ECO:0000256" key="2">
    <source>
        <dbReference type="ARBA" id="ARBA00023015"/>
    </source>
</evidence>
<evidence type="ECO:0000256" key="3">
    <source>
        <dbReference type="ARBA" id="ARBA00023125"/>
    </source>
</evidence>
<dbReference type="InterPro" id="IPR036271">
    <property type="entry name" value="Tet_transcr_reg_TetR-rel_C_sf"/>
</dbReference>
<feature type="region of interest" description="Disordered" evidence="6">
    <location>
        <begin position="1"/>
        <end position="28"/>
    </location>
</feature>
<dbReference type="InterPro" id="IPR004111">
    <property type="entry name" value="Repressor_TetR_C"/>
</dbReference>
<evidence type="ECO:0000259" key="7">
    <source>
        <dbReference type="PROSITE" id="PS50977"/>
    </source>
</evidence>
<comment type="caution">
    <text evidence="8">The sequence shown here is derived from an EMBL/GenBank/DDBJ whole genome shotgun (WGS) entry which is preliminary data.</text>
</comment>
<evidence type="ECO:0000313" key="9">
    <source>
        <dbReference type="Proteomes" id="UP000179769"/>
    </source>
</evidence>
<reference evidence="9" key="1">
    <citation type="submission" date="2016-07" db="EMBL/GenBank/DDBJ databases">
        <title>Frankia sp. NRRL B-16219 Genome sequencing.</title>
        <authorList>
            <person name="Ghodhbane-Gtari F."/>
            <person name="Swanson E."/>
            <person name="Gueddou A."/>
            <person name="Louati M."/>
            <person name="Nouioui I."/>
            <person name="Hezbri K."/>
            <person name="Abebe-Akele F."/>
            <person name="Simpson S."/>
            <person name="Morris K."/>
            <person name="Thomas K."/>
            <person name="Gtari M."/>
            <person name="Tisa L.S."/>
        </authorList>
    </citation>
    <scope>NUCLEOTIDE SEQUENCE [LARGE SCALE GENOMIC DNA]</scope>
    <source>
        <strain evidence="9">NRRL B-16219</strain>
    </source>
</reference>
<feature type="DNA-binding region" description="H-T-H motif" evidence="5">
    <location>
        <begin position="72"/>
        <end position="91"/>
    </location>
</feature>
<keyword evidence="4" id="KW-0804">Transcription</keyword>
<dbReference type="InterPro" id="IPR009057">
    <property type="entry name" value="Homeodomain-like_sf"/>
</dbReference>
<protein>
    <submittedName>
        <fullName evidence="8">TetR family transcriptional regulator</fullName>
    </submittedName>
</protein>
<dbReference type="PRINTS" id="PR00455">
    <property type="entry name" value="HTHTETR"/>
</dbReference>
<feature type="domain" description="HTH tetR-type" evidence="7">
    <location>
        <begin position="49"/>
        <end position="109"/>
    </location>
</feature>